<dbReference type="PROSITE" id="PS00198">
    <property type="entry name" value="4FE4S_FER_1"/>
    <property type="match status" value="1"/>
</dbReference>
<evidence type="ECO:0000259" key="10">
    <source>
        <dbReference type="PROSITE" id="PS51379"/>
    </source>
</evidence>
<keyword evidence="4 8" id="KW-0677">Repeat</keyword>
<reference evidence="11" key="1">
    <citation type="journal article" date="2014" name="Int. J. Syst. Evol. Microbiol.">
        <title>Complete genome sequence of Corynebacterium casei LMG S-19264T (=DSM 44701T), isolated from a smear-ripened cheese.</title>
        <authorList>
            <consortium name="US DOE Joint Genome Institute (JGI-PGF)"/>
            <person name="Walter F."/>
            <person name="Albersmeier A."/>
            <person name="Kalinowski J."/>
            <person name="Ruckert C."/>
        </authorList>
    </citation>
    <scope>NUCLEOTIDE SEQUENCE</scope>
    <source>
        <strain evidence="11">KCTC 22164</strain>
    </source>
</reference>
<evidence type="ECO:0000256" key="4">
    <source>
        <dbReference type="ARBA" id="ARBA00022737"/>
    </source>
</evidence>
<dbReference type="InterPro" id="IPR026902">
    <property type="entry name" value="RnfC_N"/>
</dbReference>
<dbReference type="InterPro" id="IPR017896">
    <property type="entry name" value="4Fe4S_Fe-S-bd"/>
</dbReference>
<dbReference type="PANTHER" id="PTHR43034:SF2">
    <property type="entry name" value="ION-TRANSLOCATING OXIDOREDUCTASE COMPLEX SUBUNIT C"/>
    <property type="match status" value="1"/>
</dbReference>
<dbReference type="InterPro" id="IPR037225">
    <property type="entry name" value="Nuo51_FMN-bd_sf"/>
</dbReference>
<keyword evidence="8" id="KW-0997">Cell inner membrane</keyword>
<feature type="binding site" evidence="8">
    <location>
        <position position="426"/>
    </location>
    <ligand>
        <name>[4Fe-4S] cluster</name>
        <dbReference type="ChEBI" id="CHEBI:49883"/>
        <label>2</label>
    </ligand>
</feature>
<dbReference type="PROSITE" id="PS51379">
    <property type="entry name" value="4FE4S_FER_2"/>
    <property type="match status" value="2"/>
</dbReference>
<dbReference type="NCBIfam" id="TIGR01945">
    <property type="entry name" value="rnfC"/>
    <property type="match status" value="1"/>
</dbReference>
<feature type="binding site" evidence="8">
    <location>
        <position position="433"/>
    </location>
    <ligand>
        <name>[4Fe-4S] cluster</name>
        <dbReference type="ChEBI" id="CHEBI:49883"/>
        <label>1</label>
    </ligand>
</feature>
<protein>
    <recommendedName>
        <fullName evidence="8">Ion-translocating oxidoreductase complex subunit C</fullName>
        <ecNumber evidence="8">7.-.-.-</ecNumber>
    </recommendedName>
    <alternativeName>
        <fullName evidence="8">Rnf electron transport complex subunit C</fullName>
    </alternativeName>
</protein>
<comment type="function">
    <text evidence="8">Part of a membrane-bound complex that couples electron transfer with translocation of ions across the membrane.</text>
</comment>
<dbReference type="Gene3D" id="3.30.70.20">
    <property type="match status" value="1"/>
</dbReference>
<accession>A0A918JCA2</accession>
<dbReference type="AlphaFoldDB" id="A0A918JCA2"/>
<gene>
    <name evidence="8" type="primary">rnfC</name>
    <name evidence="11" type="ORF">GCM10007391_02820</name>
</gene>
<feature type="binding site" evidence="8">
    <location>
        <position position="429"/>
    </location>
    <ligand>
        <name>[4Fe-4S] cluster</name>
        <dbReference type="ChEBI" id="CHEBI:49883"/>
        <label>2</label>
    </ligand>
</feature>
<feature type="domain" description="4Fe-4S ferredoxin-type" evidence="10">
    <location>
        <begin position="414"/>
        <end position="443"/>
    </location>
</feature>
<keyword evidence="8" id="KW-1278">Translocase</keyword>
<dbReference type="Gene3D" id="3.40.50.11540">
    <property type="entry name" value="NADH-ubiquinone oxidoreductase 51kDa subunit"/>
    <property type="match status" value="1"/>
</dbReference>
<dbReference type="FunFam" id="3.30.70.20:FF:000044">
    <property type="entry name" value="Ion-translocating oxidoreductase complex subunit C"/>
    <property type="match status" value="1"/>
</dbReference>
<keyword evidence="8" id="KW-0472">Membrane</keyword>
<feature type="compositionally biased region" description="Basic and acidic residues" evidence="9">
    <location>
        <begin position="674"/>
        <end position="693"/>
    </location>
</feature>
<dbReference type="EC" id="7.-.-.-" evidence="8"/>
<feature type="binding site" evidence="8">
    <location>
        <position position="390"/>
    </location>
    <ligand>
        <name>[4Fe-4S] cluster</name>
        <dbReference type="ChEBI" id="CHEBI:49883"/>
        <label>1</label>
    </ligand>
</feature>
<feature type="binding site" evidence="8">
    <location>
        <position position="384"/>
    </location>
    <ligand>
        <name>[4Fe-4S] cluster</name>
        <dbReference type="ChEBI" id="CHEBI:49883"/>
        <label>1</label>
    </ligand>
</feature>
<dbReference type="SUPFAM" id="SSF142019">
    <property type="entry name" value="Nqo1 FMN-binding domain-like"/>
    <property type="match status" value="1"/>
</dbReference>
<comment type="subunit">
    <text evidence="8">The complex is composed of six subunits: RnfA, RnfB, RnfC, RnfD, RnfE and RnfG.</text>
</comment>
<feature type="binding site" evidence="8">
    <location>
        <position position="423"/>
    </location>
    <ligand>
        <name>[4Fe-4S] cluster</name>
        <dbReference type="ChEBI" id="CHEBI:49883"/>
        <label>2</label>
    </ligand>
</feature>
<keyword evidence="6 8" id="KW-0408">Iron</keyword>
<dbReference type="HAMAP" id="MF_00461">
    <property type="entry name" value="RsxC_RnfC"/>
    <property type="match status" value="1"/>
</dbReference>
<feature type="binding site" evidence="8">
    <location>
        <position position="387"/>
    </location>
    <ligand>
        <name>[4Fe-4S] cluster</name>
        <dbReference type="ChEBI" id="CHEBI:49883"/>
        <label>1</label>
    </ligand>
</feature>
<keyword evidence="5 8" id="KW-0249">Electron transport</keyword>
<dbReference type="GO" id="GO:0022900">
    <property type="term" value="P:electron transport chain"/>
    <property type="evidence" value="ECO:0007669"/>
    <property type="project" value="UniProtKB-UniRule"/>
</dbReference>
<dbReference type="GO" id="GO:0005886">
    <property type="term" value="C:plasma membrane"/>
    <property type="evidence" value="ECO:0007669"/>
    <property type="project" value="UniProtKB-SubCell"/>
</dbReference>
<dbReference type="InterPro" id="IPR010208">
    <property type="entry name" value="Ion_transpt_RnfC/RsxC"/>
</dbReference>
<feature type="binding site" evidence="8">
    <location>
        <position position="394"/>
    </location>
    <ligand>
        <name>[4Fe-4S] cluster</name>
        <dbReference type="ChEBI" id="CHEBI:49883"/>
        <label>2</label>
    </ligand>
</feature>
<dbReference type="GO" id="GO:0009055">
    <property type="term" value="F:electron transfer activity"/>
    <property type="evidence" value="ECO:0007669"/>
    <property type="project" value="InterPro"/>
</dbReference>
<evidence type="ECO:0000256" key="1">
    <source>
        <dbReference type="ARBA" id="ARBA00022448"/>
    </source>
</evidence>
<dbReference type="Pfam" id="PF13375">
    <property type="entry name" value="RnfC_N"/>
    <property type="match status" value="1"/>
</dbReference>
<keyword evidence="8" id="KW-1003">Cell membrane</keyword>
<feature type="compositionally biased region" description="Polar residues" evidence="9">
    <location>
        <begin position="597"/>
        <end position="608"/>
    </location>
</feature>
<comment type="caution">
    <text evidence="11">The sequence shown here is derived from an EMBL/GenBank/DDBJ whole genome shotgun (WGS) entry which is preliminary data.</text>
</comment>
<evidence type="ECO:0000256" key="8">
    <source>
        <dbReference type="HAMAP-Rule" id="MF_00461"/>
    </source>
</evidence>
<dbReference type="Pfam" id="PF01512">
    <property type="entry name" value="Complex1_51K"/>
    <property type="match status" value="1"/>
</dbReference>
<evidence type="ECO:0000256" key="2">
    <source>
        <dbReference type="ARBA" id="ARBA00022485"/>
    </source>
</evidence>
<sequence>MMVPSYEDIIERLNSHKLWDFPGGVHPDDKKTLSNTSGIQRVALPDLFTLPLRQHVGMEGGCIVDVGDRVKKGQPLTQSTNPYAVPVHAPSSGEVVAIAPHVIAHPSGLTEMCISIRPDGEDSWTELAPMADYRAYEKSELIEAICNAGISGLGGAGFPTHIKTSSSKPVEFLIINGIECEPYITADDRLMREYAWQIRQGIDILTHLVGPKAIVIAVEDNKPEAIEALRLACQDKTDYRIVPVETKYPAGGEKQLIQIITGREVPRNGLPADIGILMFNVGTAYAIADAIISGKPLIERVVTLTGEAAGQPCNVWARLGTPVGHLLDHAEYQPEKQRAPRVIMGGPMMGFALADLNIPIVKITNCLLVPGKRELADDDVERPCIRCSECADACPASLLPQQLFWHAKAKEHDKVQEYNLFDCIECGACAYVCPSEIPLVHYYRQAKSAIRLERDERNKAEKARLRFEARKARLEQEKREREERHRKAKEARMAASENKGSTGSKDKVAAALARAKAKKQSQQSAGTASQPPEDKKAQVAAAVARAKAKKATRQSDTSLPSEPDAAPSEGSDDKQEKVAAAIARAKAKKAQRDSPEQQDVTSPLSDESPQADEDDKKQRVAAAVARAKAKKQAREASLEESADSSDERADNQSSTSDKDARIAAAVARAKAKKAQRDMPRQSNEHSARDEAAKQENTAEDEKRQRIAAAVAKAKAKKAARNTDSENE</sequence>
<comment type="subcellular location">
    <subcellularLocation>
        <location evidence="8">Cell inner membrane</location>
        <topology evidence="8">Peripheral membrane protein</topology>
    </subcellularLocation>
</comment>
<evidence type="ECO:0000256" key="5">
    <source>
        <dbReference type="ARBA" id="ARBA00022982"/>
    </source>
</evidence>
<evidence type="ECO:0000313" key="11">
    <source>
        <dbReference type="EMBL" id="GGW74334.1"/>
    </source>
</evidence>
<reference evidence="11" key="2">
    <citation type="submission" date="2020-09" db="EMBL/GenBank/DDBJ databases">
        <authorList>
            <person name="Sun Q."/>
            <person name="Kim S."/>
        </authorList>
    </citation>
    <scope>NUCLEOTIDE SEQUENCE</scope>
    <source>
        <strain evidence="11">KCTC 22164</strain>
    </source>
</reference>
<dbReference type="EMBL" id="BMXP01000001">
    <property type="protein sequence ID" value="GGW74334.1"/>
    <property type="molecule type" value="Genomic_DNA"/>
</dbReference>
<keyword evidence="12" id="KW-1185">Reference proteome</keyword>
<name>A0A918JCA2_9ALTE</name>
<evidence type="ECO:0000256" key="7">
    <source>
        <dbReference type="ARBA" id="ARBA00023014"/>
    </source>
</evidence>
<keyword evidence="7 8" id="KW-0411">Iron-sulfur</keyword>
<organism evidence="11 12">
    <name type="scientific">Alteromonas halophila</name>
    <dbReference type="NCBI Taxonomy" id="516698"/>
    <lineage>
        <taxon>Bacteria</taxon>
        <taxon>Pseudomonadati</taxon>
        <taxon>Pseudomonadota</taxon>
        <taxon>Gammaproteobacteria</taxon>
        <taxon>Alteromonadales</taxon>
        <taxon>Alteromonadaceae</taxon>
        <taxon>Alteromonas/Salinimonas group</taxon>
        <taxon>Alteromonas</taxon>
    </lineage>
</organism>
<dbReference type="InterPro" id="IPR017900">
    <property type="entry name" value="4Fe4S_Fe_S_CS"/>
</dbReference>
<evidence type="ECO:0000256" key="3">
    <source>
        <dbReference type="ARBA" id="ARBA00022723"/>
    </source>
</evidence>
<keyword evidence="1 8" id="KW-0813">Transport</keyword>
<feature type="region of interest" description="Disordered" evidence="9">
    <location>
        <begin position="475"/>
        <end position="727"/>
    </location>
</feature>
<dbReference type="GO" id="GO:0051539">
    <property type="term" value="F:4 iron, 4 sulfur cluster binding"/>
    <property type="evidence" value="ECO:0007669"/>
    <property type="project" value="UniProtKB-KW"/>
</dbReference>
<feature type="compositionally biased region" description="Low complexity" evidence="9">
    <location>
        <begin position="509"/>
        <end position="530"/>
    </location>
</feature>
<dbReference type="GO" id="GO:0046872">
    <property type="term" value="F:metal ion binding"/>
    <property type="evidence" value="ECO:0007669"/>
    <property type="project" value="UniProtKB-KW"/>
</dbReference>
<dbReference type="InterPro" id="IPR011538">
    <property type="entry name" value="Nuo51_FMN-bd"/>
</dbReference>
<comment type="cofactor">
    <cofactor evidence="8">
        <name>[4Fe-4S] cluster</name>
        <dbReference type="ChEBI" id="CHEBI:49883"/>
    </cofactor>
    <text evidence="8">Binds 2 [4Fe-4S] clusters per subunit.</text>
</comment>
<dbReference type="SUPFAM" id="SSF46548">
    <property type="entry name" value="alpha-helical ferredoxin"/>
    <property type="match status" value="1"/>
</dbReference>
<feature type="compositionally biased region" description="Basic and acidic residues" evidence="9">
    <location>
        <begin position="475"/>
        <end position="485"/>
    </location>
</feature>
<dbReference type="Proteomes" id="UP000631300">
    <property type="component" value="Unassembled WGS sequence"/>
</dbReference>
<evidence type="ECO:0000256" key="6">
    <source>
        <dbReference type="ARBA" id="ARBA00023004"/>
    </source>
</evidence>
<dbReference type="NCBIfam" id="NF003454">
    <property type="entry name" value="PRK05035.1"/>
    <property type="match status" value="1"/>
</dbReference>
<evidence type="ECO:0000313" key="12">
    <source>
        <dbReference type="Proteomes" id="UP000631300"/>
    </source>
</evidence>
<keyword evidence="2 8" id="KW-0004">4Fe-4S</keyword>
<comment type="similarity">
    <text evidence="8">Belongs to the 4Fe4S bacterial-type ferredoxin family. RnfC subfamily.</text>
</comment>
<dbReference type="PANTHER" id="PTHR43034">
    <property type="entry name" value="ION-TRANSLOCATING OXIDOREDUCTASE COMPLEX SUBUNIT C"/>
    <property type="match status" value="1"/>
</dbReference>
<evidence type="ECO:0000256" key="9">
    <source>
        <dbReference type="SAM" id="MobiDB-lite"/>
    </source>
</evidence>
<feature type="domain" description="4Fe-4S ferredoxin-type" evidence="10">
    <location>
        <begin position="372"/>
        <end position="404"/>
    </location>
</feature>
<dbReference type="Pfam" id="PF12838">
    <property type="entry name" value="Fer4_7"/>
    <property type="match status" value="1"/>
</dbReference>
<feature type="compositionally biased region" description="Basic and acidic residues" evidence="9">
    <location>
        <begin position="645"/>
        <end position="661"/>
    </location>
</feature>
<keyword evidence="3 8" id="KW-0479">Metal-binding</keyword>
<proteinExistence type="inferred from homology"/>